<gene>
    <name evidence="1" type="ORF">NBO_934g0001</name>
</gene>
<dbReference type="HOGENOM" id="CLU_2694568_0_0_1"/>
<dbReference type="VEuPathDB" id="MicrosporidiaDB:NBO_934g0001"/>
<dbReference type="AlphaFoldDB" id="R0MCB2"/>
<feature type="non-terminal residue" evidence="1">
    <location>
        <position position="1"/>
    </location>
</feature>
<evidence type="ECO:0000313" key="1">
    <source>
        <dbReference type="EMBL" id="EOB11690.1"/>
    </source>
</evidence>
<dbReference type="Proteomes" id="UP000016927">
    <property type="component" value="Unassembled WGS sequence"/>
</dbReference>
<dbReference type="OrthoDB" id="10252231at2759"/>
<dbReference type="EMBL" id="KB909841">
    <property type="protein sequence ID" value="EOB11690.1"/>
    <property type="molecule type" value="Genomic_DNA"/>
</dbReference>
<sequence length="74" mass="8622">FDIKIIIDSQEDTINPHIIYVCSKCYSFKTGFKEENCIKSKSKIELDCLLGAFIVQELIKKVAGKEYLKEYRIE</sequence>
<protein>
    <submittedName>
        <fullName evidence="1">Uncharacterized protein</fullName>
    </submittedName>
</protein>
<reference evidence="1 2" key="1">
    <citation type="journal article" date="2013" name="BMC Genomics">
        <title>Comparative genomics of parasitic silkworm microsporidia reveal an association between genome expansion and host adaptation.</title>
        <authorList>
            <person name="Pan G."/>
            <person name="Xu J."/>
            <person name="Li T."/>
            <person name="Xia Q."/>
            <person name="Liu S.L."/>
            <person name="Zhang G."/>
            <person name="Li S."/>
            <person name="Li C."/>
            <person name="Liu H."/>
            <person name="Yang L."/>
            <person name="Liu T."/>
            <person name="Zhang X."/>
            <person name="Wu Z."/>
            <person name="Fan W."/>
            <person name="Dang X."/>
            <person name="Xiang H."/>
            <person name="Tao M."/>
            <person name="Li Y."/>
            <person name="Hu J."/>
            <person name="Li Z."/>
            <person name="Lin L."/>
            <person name="Luo J."/>
            <person name="Geng L."/>
            <person name="Wang L."/>
            <person name="Long M."/>
            <person name="Wan Y."/>
            <person name="He N."/>
            <person name="Zhang Z."/>
            <person name="Lu C."/>
            <person name="Keeling P.J."/>
            <person name="Wang J."/>
            <person name="Xiang Z."/>
            <person name="Zhou Z."/>
        </authorList>
    </citation>
    <scope>NUCLEOTIDE SEQUENCE [LARGE SCALE GENOMIC DNA]</scope>
    <source>
        <strain evidence="2">CQ1 / CVCC 102059</strain>
    </source>
</reference>
<organism evidence="1 2">
    <name type="scientific">Nosema bombycis (strain CQ1 / CVCC 102059)</name>
    <name type="common">Microsporidian parasite</name>
    <name type="synonym">Pebrine of silkworm</name>
    <dbReference type="NCBI Taxonomy" id="578461"/>
    <lineage>
        <taxon>Eukaryota</taxon>
        <taxon>Fungi</taxon>
        <taxon>Fungi incertae sedis</taxon>
        <taxon>Microsporidia</taxon>
        <taxon>Nosematidae</taxon>
        <taxon>Nosema</taxon>
    </lineage>
</organism>
<proteinExistence type="predicted"/>
<evidence type="ECO:0000313" key="2">
    <source>
        <dbReference type="Proteomes" id="UP000016927"/>
    </source>
</evidence>
<feature type="non-terminal residue" evidence="1">
    <location>
        <position position="74"/>
    </location>
</feature>
<keyword evidence="2" id="KW-1185">Reference proteome</keyword>
<accession>R0MCB2</accession>
<name>R0MCB2_NOSB1</name>